<feature type="transmembrane region" description="Helical" evidence="1">
    <location>
        <begin position="119"/>
        <end position="139"/>
    </location>
</feature>
<evidence type="ECO:0000313" key="2">
    <source>
        <dbReference type="EMBL" id="MBS2970787.1"/>
    </source>
</evidence>
<proteinExistence type="predicted"/>
<keyword evidence="3" id="KW-1185">Reference proteome</keyword>
<name>A0ABS5LJ61_9BACI</name>
<keyword evidence="1" id="KW-1133">Transmembrane helix</keyword>
<feature type="transmembrane region" description="Helical" evidence="1">
    <location>
        <begin position="151"/>
        <end position="177"/>
    </location>
</feature>
<feature type="transmembrane region" description="Helical" evidence="1">
    <location>
        <begin position="242"/>
        <end position="265"/>
    </location>
</feature>
<keyword evidence="1" id="KW-0812">Transmembrane</keyword>
<comment type="caution">
    <text evidence="2">The sequence shown here is derived from an EMBL/GenBank/DDBJ whole genome shotgun (WGS) entry which is preliminary data.</text>
</comment>
<evidence type="ECO:0000313" key="3">
    <source>
        <dbReference type="Proteomes" id="UP000682403"/>
    </source>
</evidence>
<dbReference type="RefSeq" id="WP_211561446.1">
    <property type="nucleotide sequence ID" value="NZ_JAGVRK010000001.1"/>
</dbReference>
<evidence type="ECO:0000256" key="1">
    <source>
        <dbReference type="SAM" id="Phobius"/>
    </source>
</evidence>
<sequence>MSSALTLQSIVDCSHLSIQPEGDEFSIGDSSIGEFLRVPEVAVDVVRLLDGKNTLLQVKEKIDRKYGEDVDVLDFVEMLKECDLIYKIDSEVLNDSFRKEVNPVLFKLGSLFFSKTANLLYVVSFAALILLLFLYPSLIPTFRDMFVFEPVGLSGLIFLVAGWGLTMIHEFAHLLAASKEKVHSKIRLNLRMIFLVAETDMTGLWGKPKKNRYVPFLAGMAWNTVIALVCFAVQLLSSSELVFSFARMIALIALYGFVWQFIIFLRTDIYYVISNWKNTSAMHEHSLMFLRKTVLRKEPAEWASLPLHEKNHAKWFGVLYIIGGFISVTLTLYIQVPALWYTLSYAIRSLSTYTYSSYYFWDSLMVVSVGAIELVIWLVGLNNARKERIAQRNNPANREQEAV</sequence>
<keyword evidence="1" id="KW-0472">Membrane</keyword>
<accession>A0ABS5LJ61</accession>
<dbReference type="Proteomes" id="UP000682403">
    <property type="component" value="Unassembled WGS sequence"/>
</dbReference>
<dbReference type="EMBL" id="JAGVRK010000001">
    <property type="protein sequence ID" value="MBS2970787.1"/>
    <property type="molecule type" value="Genomic_DNA"/>
</dbReference>
<organism evidence="2 3">
    <name type="scientific">Metabacillus flavus</name>
    <dbReference type="NCBI Taxonomy" id="2823519"/>
    <lineage>
        <taxon>Bacteria</taxon>
        <taxon>Bacillati</taxon>
        <taxon>Bacillota</taxon>
        <taxon>Bacilli</taxon>
        <taxon>Bacillales</taxon>
        <taxon>Bacillaceae</taxon>
        <taxon>Metabacillus</taxon>
    </lineage>
</organism>
<feature type="transmembrane region" description="Helical" evidence="1">
    <location>
        <begin position="213"/>
        <end position="236"/>
    </location>
</feature>
<feature type="transmembrane region" description="Helical" evidence="1">
    <location>
        <begin position="358"/>
        <end position="379"/>
    </location>
</feature>
<protein>
    <submittedName>
        <fullName evidence="2">PqqD family protein</fullName>
    </submittedName>
</protein>
<gene>
    <name evidence="2" type="ORF">J9317_18750</name>
</gene>
<reference evidence="2 3" key="1">
    <citation type="submission" date="2021-04" db="EMBL/GenBank/DDBJ databases">
        <title>Metabacillus sp. strain KIGAM252 whole genome sequence.</title>
        <authorList>
            <person name="Seo M.-J."/>
            <person name="Cho E.-S."/>
            <person name="Hwang C.Y."/>
            <person name="Yoon D.J."/>
        </authorList>
    </citation>
    <scope>NUCLEOTIDE SEQUENCE [LARGE SCALE GENOMIC DNA]</scope>
    <source>
        <strain evidence="2 3">KIGAM252</strain>
    </source>
</reference>
<feature type="transmembrane region" description="Helical" evidence="1">
    <location>
        <begin position="315"/>
        <end position="338"/>
    </location>
</feature>